<name>A0A4C1SX94_EUMVA</name>
<dbReference type="Proteomes" id="UP000299102">
    <property type="component" value="Unassembled WGS sequence"/>
</dbReference>
<protein>
    <submittedName>
        <fullName evidence="1">Uncharacterized protein</fullName>
    </submittedName>
</protein>
<proteinExistence type="predicted"/>
<evidence type="ECO:0000313" key="2">
    <source>
        <dbReference type="Proteomes" id="UP000299102"/>
    </source>
</evidence>
<evidence type="ECO:0000313" key="1">
    <source>
        <dbReference type="EMBL" id="GBP05890.1"/>
    </source>
</evidence>
<feature type="non-terminal residue" evidence="1">
    <location>
        <position position="98"/>
    </location>
</feature>
<sequence length="98" mass="11239">MSFEDMPTLGRDHLLRTRIYYMSQWQHNPSIGRLVGTGTITCLTGISPSRSRRLDQVRRLFAGSTLYYENKSSSEAVQSERQLLSKLYALRSRPTIVS</sequence>
<accession>A0A4C1SX94</accession>
<organism evidence="1 2">
    <name type="scientific">Eumeta variegata</name>
    <name type="common">Bagworm moth</name>
    <name type="synonym">Eumeta japonica</name>
    <dbReference type="NCBI Taxonomy" id="151549"/>
    <lineage>
        <taxon>Eukaryota</taxon>
        <taxon>Metazoa</taxon>
        <taxon>Ecdysozoa</taxon>
        <taxon>Arthropoda</taxon>
        <taxon>Hexapoda</taxon>
        <taxon>Insecta</taxon>
        <taxon>Pterygota</taxon>
        <taxon>Neoptera</taxon>
        <taxon>Endopterygota</taxon>
        <taxon>Lepidoptera</taxon>
        <taxon>Glossata</taxon>
        <taxon>Ditrysia</taxon>
        <taxon>Tineoidea</taxon>
        <taxon>Psychidae</taxon>
        <taxon>Oiketicinae</taxon>
        <taxon>Eumeta</taxon>
    </lineage>
</organism>
<reference evidence="1 2" key="1">
    <citation type="journal article" date="2019" name="Commun. Biol.">
        <title>The bagworm genome reveals a unique fibroin gene that provides high tensile strength.</title>
        <authorList>
            <person name="Kono N."/>
            <person name="Nakamura H."/>
            <person name="Ohtoshi R."/>
            <person name="Tomita M."/>
            <person name="Numata K."/>
            <person name="Arakawa K."/>
        </authorList>
    </citation>
    <scope>NUCLEOTIDE SEQUENCE [LARGE SCALE GENOMIC DNA]</scope>
</reference>
<keyword evidence="2" id="KW-1185">Reference proteome</keyword>
<gene>
    <name evidence="1" type="ORF">EVAR_70143_1</name>
</gene>
<comment type="caution">
    <text evidence="1">The sequence shown here is derived from an EMBL/GenBank/DDBJ whole genome shotgun (WGS) entry which is preliminary data.</text>
</comment>
<dbReference type="AlphaFoldDB" id="A0A4C1SX94"/>
<dbReference type="EMBL" id="BGZK01003961">
    <property type="protein sequence ID" value="GBP05890.1"/>
    <property type="molecule type" value="Genomic_DNA"/>
</dbReference>